<evidence type="ECO:0000256" key="9">
    <source>
        <dbReference type="SAM" id="Phobius"/>
    </source>
</evidence>
<keyword evidence="2 9" id="KW-0812">Transmembrane</keyword>
<dbReference type="PANTHER" id="PTHR32089">
    <property type="entry name" value="METHYL-ACCEPTING CHEMOTAXIS PROTEIN MCPB"/>
    <property type="match status" value="1"/>
</dbReference>
<evidence type="ECO:0000259" key="11">
    <source>
        <dbReference type="PROSITE" id="PS50885"/>
    </source>
</evidence>
<keyword evidence="5 7" id="KW-0807">Transducer</keyword>
<feature type="domain" description="HAMP" evidence="11">
    <location>
        <begin position="198"/>
        <end position="249"/>
    </location>
</feature>
<feature type="transmembrane region" description="Helical" evidence="9">
    <location>
        <begin position="174"/>
        <end position="196"/>
    </location>
</feature>
<comment type="subcellular location">
    <subcellularLocation>
        <location evidence="1">Membrane</location>
        <topology evidence="1">Multi-pass membrane protein</topology>
    </subcellularLocation>
</comment>
<dbReference type="Proteomes" id="UP001156706">
    <property type="component" value="Unassembled WGS sequence"/>
</dbReference>
<keyword evidence="8" id="KW-0175">Coiled coil</keyword>
<evidence type="ECO:0000256" key="5">
    <source>
        <dbReference type="ARBA" id="ARBA00023224"/>
    </source>
</evidence>
<dbReference type="CDD" id="cd06225">
    <property type="entry name" value="HAMP"/>
    <property type="match status" value="1"/>
</dbReference>
<evidence type="ECO:0000256" key="2">
    <source>
        <dbReference type="ARBA" id="ARBA00022692"/>
    </source>
</evidence>
<evidence type="ECO:0000259" key="10">
    <source>
        <dbReference type="PROSITE" id="PS50111"/>
    </source>
</evidence>
<evidence type="ECO:0000256" key="3">
    <source>
        <dbReference type="ARBA" id="ARBA00022989"/>
    </source>
</evidence>
<protein>
    <submittedName>
        <fullName evidence="12">Methyl-accepting chemotaxis protein</fullName>
    </submittedName>
</protein>
<feature type="coiled-coil region" evidence="8">
    <location>
        <begin position="244"/>
        <end position="271"/>
    </location>
</feature>
<proteinExistence type="inferred from homology"/>
<dbReference type="InterPro" id="IPR003660">
    <property type="entry name" value="HAMP_dom"/>
</dbReference>
<dbReference type="SMART" id="SM00283">
    <property type="entry name" value="MA"/>
    <property type="match status" value="1"/>
</dbReference>
<dbReference type="EMBL" id="BSOG01000002">
    <property type="protein sequence ID" value="GLR13517.1"/>
    <property type="molecule type" value="Genomic_DNA"/>
</dbReference>
<name>A0ABQ5YEU7_9NEIS</name>
<sequence>MKWSLSKQLMLVSLVTVAVLAVAIFMTAQRVTSLRAKVQQLEQGQMIVTRLLTIKSTALAVSRADPVMPETKQRLDEANQQIVASTAALLDSMEADAAKQLAQQFQPAWQDYLKQFLSAVQIAETSPQDALSIPEQIYKGGLEPAITLLDGLVVQQEKAAERRKADIDNELSQVVMVVVVVLMLAAAIVISFQLLFARSLNRQVQQTSLAARHLGRGDLSFRLPEFRNELGAISSAINQFVSQLNHLLGEVKQASQRLRHESEQLSEHAEAVRHNTQLQSDEVTSIGAAVEQMSTAIDSVSSFAKGASDKSAYSVTLVRSVAQHTQQAMKQMGSLANDIGSASTTLGELSSAINEVTQVSSLITEIASQTNLLALNAAIEAARAGEAGRGFAVVADEVRSLSERTAKATTQINQQLERLSSSMGMTRTAMDIALEKTRTEAQQIAAVVDMSVGVEAAVSEVETLMLSIAEATVQQSKGASQIAIEVAAINNLAERNVLAMSKTLQDAQELVGTAALLDQAASQFVISRA</sequence>
<dbReference type="InterPro" id="IPR004089">
    <property type="entry name" value="MCPsignal_dom"/>
</dbReference>
<evidence type="ECO:0000256" key="6">
    <source>
        <dbReference type="ARBA" id="ARBA00029447"/>
    </source>
</evidence>
<keyword evidence="13" id="KW-1185">Reference proteome</keyword>
<evidence type="ECO:0000313" key="13">
    <source>
        <dbReference type="Proteomes" id="UP001156706"/>
    </source>
</evidence>
<accession>A0ABQ5YEU7</accession>
<dbReference type="Gene3D" id="1.10.287.950">
    <property type="entry name" value="Methyl-accepting chemotaxis protein"/>
    <property type="match status" value="1"/>
</dbReference>
<comment type="caution">
    <text evidence="12">The sequence shown here is derived from an EMBL/GenBank/DDBJ whole genome shotgun (WGS) entry which is preliminary data.</text>
</comment>
<evidence type="ECO:0000256" key="7">
    <source>
        <dbReference type="PROSITE-ProRule" id="PRU00284"/>
    </source>
</evidence>
<evidence type="ECO:0000313" key="12">
    <source>
        <dbReference type="EMBL" id="GLR13517.1"/>
    </source>
</evidence>
<feature type="domain" description="Methyl-accepting transducer" evidence="10">
    <location>
        <begin position="254"/>
        <end position="490"/>
    </location>
</feature>
<dbReference type="SUPFAM" id="SSF58104">
    <property type="entry name" value="Methyl-accepting chemotaxis protein (MCP) signaling domain"/>
    <property type="match status" value="1"/>
</dbReference>
<keyword evidence="4 9" id="KW-0472">Membrane</keyword>
<dbReference type="RefSeq" id="WP_284196616.1">
    <property type="nucleotide sequence ID" value="NZ_BSOG01000002.1"/>
</dbReference>
<dbReference type="PANTHER" id="PTHR32089:SF119">
    <property type="entry name" value="METHYL-ACCEPTING CHEMOTAXIS PROTEIN CTPL"/>
    <property type="match status" value="1"/>
</dbReference>
<dbReference type="PROSITE" id="PS50111">
    <property type="entry name" value="CHEMOTAXIS_TRANSDUC_2"/>
    <property type="match status" value="1"/>
</dbReference>
<comment type="similarity">
    <text evidence="6">Belongs to the methyl-accepting chemotaxis (MCP) protein family.</text>
</comment>
<gene>
    <name evidence="12" type="ORF">GCM10007907_23070</name>
</gene>
<dbReference type="PRINTS" id="PR00260">
    <property type="entry name" value="CHEMTRNSDUCR"/>
</dbReference>
<organism evidence="12 13">
    <name type="scientific">Chitinimonas prasina</name>
    <dbReference type="NCBI Taxonomy" id="1434937"/>
    <lineage>
        <taxon>Bacteria</taxon>
        <taxon>Pseudomonadati</taxon>
        <taxon>Pseudomonadota</taxon>
        <taxon>Betaproteobacteria</taxon>
        <taxon>Neisseriales</taxon>
        <taxon>Chitinibacteraceae</taxon>
        <taxon>Chitinimonas</taxon>
    </lineage>
</organism>
<evidence type="ECO:0000256" key="4">
    <source>
        <dbReference type="ARBA" id="ARBA00023136"/>
    </source>
</evidence>
<keyword evidence="3 9" id="KW-1133">Transmembrane helix</keyword>
<dbReference type="PROSITE" id="PS50885">
    <property type="entry name" value="HAMP"/>
    <property type="match status" value="1"/>
</dbReference>
<dbReference type="Pfam" id="PF00015">
    <property type="entry name" value="MCPsignal"/>
    <property type="match status" value="1"/>
</dbReference>
<dbReference type="SMART" id="SM00304">
    <property type="entry name" value="HAMP"/>
    <property type="match status" value="1"/>
</dbReference>
<reference evidence="13" key="1">
    <citation type="journal article" date="2019" name="Int. J. Syst. Evol. Microbiol.">
        <title>The Global Catalogue of Microorganisms (GCM) 10K type strain sequencing project: providing services to taxonomists for standard genome sequencing and annotation.</title>
        <authorList>
            <consortium name="The Broad Institute Genomics Platform"/>
            <consortium name="The Broad Institute Genome Sequencing Center for Infectious Disease"/>
            <person name="Wu L."/>
            <person name="Ma J."/>
        </authorList>
    </citation>
    <scope>NUCLEOTIDE SEQUENCE [LARGE SCALE GENOMIC DNA]</scope>
    <source>
        <strain evidence="13">NBRC 110044</strain>
    </source>
</reference>
<dbReference type="InterPro" id="IPR004090">
    <property type="entry name" value="Chemotax_Me-accpt_rcpt"/>
</dbReference>
<evidence type="ECO:0000256" key="8">
    <source>
        <dbReference type="SAM" id="Coils"/>
    </source>
</evidence>
<evidence type="ECO:0000256" key="1">
    <source>
        <dbReference type="ARBA" id="ARBA00004141"/>
    </source>
</evidence>
<dbReference type="Pfam" id="PF00672">
    <property type="entry name" value="HAMP"/>
    <property type="match status" value="1"/>
</dbReference>